<dbReference type="OrthoDB" id="6610013at2759"/>
<reference evidence="5" key="1">
    <citation type="submission" date="2015-01" db="EMBL/GenBank/DDBJ databases">
        <title>Transcriptome Assembly of Fopius arisanus.</title>
        <authorList>
            <person name="Geib S."/>
        </authorList>
    </citation>
    <scope>NUCLEOTIDE SEQUENCE</scope>
</reference>
<organism evidence="5">
    <name type="scientific">Fopius arisanus</name>
    <dbReference type="NCBI Taxonomy" id="64838"/>
    <lineage>
        <taxon>Eukaryota</taxon>
        <taxon>Metazoa</taxon>
        <taxon>Ecdysozoa</taxon>
        <taxon>Arthropoda</taxon>
        <taxon>Hexapoda</taxon>
        <taxon>Insecta</taxon>
        <taxon>Pterygota</taxon>
        <taxon>Neoptera</taxon>
        <taxon>Endopterygota</taxon>
        <taxon>Hymenoptera</taxon>
        <taxon>Apocrita</taxon>
        <taxon>Ichneumonoidea</taxon>
        <taxon>Braconidae</taxon>
        <taxon>Opiinae</taxon>
        <taxon>Fopius</taxon>
    </lineage>
</organism>
<feature type="signal peptide" evidence="2">
    <location>
        <begin position="1"/>
        <end position="18"/>
    </location>
</feature>
<dbReference type="EMBL" id="GBYB01000277">
    <property type="protein sequence ID" value="JAG70044.1"/>
    <property type="molecule type" value="Transcribed_RNA"/>
</dbReference>
<evidence type="ECO:0000313" key="7">
    <source>
        <dbReference type="RefSeq" id="XP_011311046.1"/>
    </source>
</evidence>
<dbReference type="RefSeq" id="XP_011311046.1">
    <property type="nucleotide sequence ID" value="XM_011312744.1"/>
</dbReference>
<evidence type="ECO:0000313" key="3">
    <source>
        <dbReference type="EMBL" id="JAG70044.1"/>
    </source>
</evidence>
<evidence type="ECO:0000313" key="4">
    <source>
        <dbReference type="EMBL" id="JAG70046.1"/>
    </source>
</evidence>
<dbReference type="GeneID" id="105271284"/>
<dbReference type="Proteomes" id="UP000694866">
    <property type="component" value="Unplaced"/>
</dbReference>
<feature type="chain" id="PRO_5007394590" evidence="2">
    <location>
        <begin position="19"/>
        <end position="337"/>
    </location>
</feature>
<evidence type="ECO:0000256" key="2">
    <source>
        <dbReference type="SAM" id="SignalP"/>
    </source>
</evidence>
<reference evidence="7" key="2">
    <citation type="submission" date="2025-04" db="UniProtKB">
        <authorList>
            <consortium name="RefSeq"/>
        </authorList>
    </citation>
    <scope>IDENTIFICATION</scope>
    <source>
        <strain evidence="7">USDA-PBARC FA_bdor</strain>
        <tissue evidence="7">Whole organism</tissue>
    </source>
</reference>
<accession>A0A0C9QX84</accession>
<evidence type="ECO:0000256" key="1">
    <source>
        <dbReference type="SAM" id="MobiDB-lite"/>
    </source>
</evidence>
<gene>
    <name evidence="5" type="primary">rtcR_2</name>
    <name evidence="7" type="synonym">LOC105271284</name>
    <name evidence="4" type="synonym">rtcR_0</name>
    <name evidence="3" type="synonym">rtcR_1</name>
    <name evidence="5" type="ORF">g.15698</name>
    <name evidence="4" type="ORF">g.15701</name>
    <name evidence="3" type="ORF">g.15706</name>
</gene>
<dbReference type="EMBL" id="GBYB01000279">
    <property type="protein sequence ID" value="JAG70046.1"/>
    <property type="molecule type" value="Transcribed_RNA"/>
</dbReference>
<sequence>MDKLVVVVLLSLCQVVISMSTWDGCGNRLERALDSMTKEGVRRIRQEQDDPGVIYQRSLTSAPLLMTVTRVAVKLPRDESRGNSWARVERCQFEPTNNSLRSRVMLNDLTISGLVSLVPQKKHAPMMGESCRMTLRLRRAGIDFMTSPIARTRGQMRIRTESSFLEPKFASIYAYGCRPVSRVDRQIKRQDKPPFVQSDDHYEAPEPRTEELRRSREDSIQIANESTSSGFTYSRYDLSLTRSHPWVTKLPEMRRRKRSNVSATDFDDLDGEIKHQFLVDDERGAIDWQSKENVAREMEDVFLRGASEALTKYIERQLHPAIKETLMVSMGYTISYG</sequence>
<keyword evidence="2" id="KW-0732">Signal</keyword>
<dbReference type="AlphaFoldDB" id="A0A0C9QX84"/>
<dbReference type="EMBL" id="GBYB01000280">
    <property type="protein sequence ID" value="JAG70047.1"/>
    <property type="molecule type" value="Transcribed_RNA"/>
</dbReference>
<evidence type="ECO:0000313" key="6">
    <source>
        <dbReference type="Proteomes" id="UP000694866"/>
    </source>
</evidence>
<feature type="region of interest" description="Disordered" evidence="1">
    <location>
        <begin position="186"/>
        <end position="218"/>
    </location>
</feature>
<name>A0A0C9QX84_9HYME</name>
<protein>
    <submittedName>
        <fullName evidence="4">RtcR_0 protein</fullName>
    </submittedName>
    <submittedName>
        <fullName evidence="3">RtcR_1 protein</fullName>
    </submittedName>
    <submittedName>
        <fullName evidence="5">RtcR_2 protein</fullName>
    </submittedName>
</protein>
<accession>A0A9R1TLB9</accession>
<proteinExistence type="predicted"/>
<evidence type="ECO:0000313" key="5">
    <source>
        <dbReference type="EMBL" id="JAG70047.1"/>
    </source>
</evidence>
<keyword evidence="6" id="KW-1185">Reference proteome</keyword>
<dbReference type="KEGG" id="fas:105271284"/>